<dbReference type="AlphaFoldDB" id="A0A0K9NK27"/>
<dbReference type="InterPro" id="IPR016024">
    <property type="entry name" value="ARM-type_fold"/>
</dbReference>
<feature type="domain" description="DUF7032" evidence="2">
    <location>
        <begin position="12"/>
        <end position="118"/>
    </location>
</feature>
<sequence length="573" mass="61863">MKSPDCDNTSLCNNLISSLADSIPAVQSFNGRRAAIGAKISTLRTSALSDLSDHSDHPLSGEILKSIVETLSTALTLCLHCRSPDPPAGKLQTQSEISIVATALDKHLADADLLLKSGLLVQRRFNHVTGRDGEHAMGVGDEDEEEEKTMTRTESTSLRIECRSLVTRLQIGTAEQRNIAMESLVHLLYGDDKNVLGAVAQGVVPVLVRILESSGCHVAKEKAVSAIARISAVESSRCVLIGEGLLLLNHLTRALESGRGVAKEKACIALQSLTLTKENSMAVGSRGGVASLLEICRVGTPSAQASAAGVLRNLAAVDAIRHWFLEERGVVILRRLCTSGTASAQENAIGCVRNLAAGDDQETKQVIFRDFWIEGIKNYWDSQTNSLEPAVGLFRHLATDSGIADQLVSSGFLPRIISATRNPSSATRTEAAKSLHSLVTFGKARKQIVESECLTQLLGMLDAKRIAEKDAAVKALASIVSLFPESRKIVKKNEKGISDLVRLLNPQVIDVEKKYPVLILLTFSHSKKNRRRMTDAGARGFLSKLVDMNVEGAKKLLGNLDKCSVWGVFLQRN</sequence>
<dbReference type="SUPFAM" id="SSF48371">
    <property type="entry name" value="ARM repeat"/>
    <property type="match status" value="1"/>
</dbReference>
<comment type="caution">
    <text evidence="3">The sequence shown here is derived from an EMBL/GenBank/DDBJ whole genome shotgun (WGS) entry which is preliminary data.</text>
</comment>
<feature type="region of interest" description="Disordered" evidence="1">
    <location>
        <begin position="132"/>
        <end position="154"/>
    </location>
</feature>
<name>A0A0K9NK27_ZOSMR</name>
<dbReference type="PANTHER" id="PTHR46043:SF13">
    <property type="entry name" value="ARM REPEAT SUPERFAMILY PROTEIN"/>
    <property type="match status" value="1"/>
</dbReference>
<dbReference type="Pfam" id="PF23005">
    <property type="entry name" value="DUF7032"/>
    <property type="match status" value="1"/>
</dbReference>
<dbReference type="OrthoDB" id="7537227at2759"/>
<proteinExistence type="predicted"/>
<dbReference type="OMA" id="RHVTDCD"/>
<reference evidence="4" key="1">
    <citation type="journal article" date="2016" name="Nature">
        <title>The genome of the seagrass Zostera marina reveals angiosperm adaptation to the sea.</title>
        <authorList>
            <person name="Olsen J.L."/>
            <person name="Rouze P."/>
            <person name="Verhelst B."/>
            <person name="Lin Y.-C."/>
            <person name="Bayer T."/>
            <person name="Collen J."/>
            <person name="Dattolo E."/>
            <person name="De Paoli E."/>
            <person name="Dittami S."/>
            <person name="Maumus F."/>
            <person name="Michel G."/>
            <person name="Kersting A."/>
            <person name="Lauritano C."/>
            <person name="Lohaus R."/>
            <person name="Toepel M."/>
            <person name="Tonon T."/>
            <person name="Vanneste K."/>
            <person name="Amirebrahimi M."/>
            <person name="Brakel J."/>
            <person name="Bostroem C."/>
            <person name="Chovatia M."/>
            <person name="Grimwood J."/>
            <person name="Jenkins J.W."/>
            <person name="Jueterbock A."/>
            <person name="Mraz A."/>
            <person name="Stam W.T."/>
            <person name="Tice H."/>
            <person name="Bornberg-Bauer E."/>
            <person name="Green P.J."/>
            <person name="Pearson G.A."/>
            <person name="Procaccini G."/>
            <person name="Duarte C.M."/>
            <person name="Schmutz J."/>
            <person name="Reusch T.B.H."/>
            <person name="Van de Peer Y."/>
        </authorList>
    </citation>
    <scope>NUCLEOTIDE SEQUENCE [LARGE SCALE GENOMIC DNA]</scope>
    <source>
        <strain evidence="4">cv. Finnish</strain>
    </source>
</reference>
<evidence type="ECO:0000256" key="1">
    <source>
        <dbReference type="SAM" id="MobiDB-lite"/>
    </source>
</evidence>
<protein>
    <submittedName>
        <fullName evidence="3">Armadillo/beta-catenin repeat family protein</fullName>
    </submittedName>
</protein>
<organism evidence="3 4">
    <name type="scientific">Zostera marina</name>
    <name type="common">Eelgrass</name>
    <dbReference type="NCBI Taxonomy" id="29655"/>
    <lineage>
        <taxon>Eukaryota</taxon>
        <taxon>Viridiplantae</taxon>
        <taxon>Streptophyta</taxon>
        <taxon>Embryophyta</taxon>
        <taxon>Tracheophyta</taxon>
        <taxon>Spermatophyta</taxon>
        <taxon>Magnoliopsida</taxon>
        <taxon>Liliopsida</taxon>
        <taxon>Zosteraceae</taxon>
        <taxon>Zostera</taxon>
    </lineage>
</organism>
<evidence type="ECO:0000313" key="3">
    <source>
        <dbReference type="EMBL" id="KMZ57101.1"/>
    </source>
</evidence>
<dbReference type="InterPro" id="IPR054296">
    <property type="entry name" value="DUF7032"/>
</dbReference>
<dbReference type="STRING" id="29655.A0A0K9NK27"/>
<dbReference type="InterPro" id="IPR011989">
    <property type="entry name" value="ARM-like"/>
</dbReference>
<dbReference type="EMBL" id="LFYR01002109">
    <property type="protein sequence ID" value="KMZ57101.1"/>
    <property type="molecule type" value="Genomic_DNA"/>
</dbReference>
<dbReference type="SMART" id="SM00185">
    <property type="entry name" value="ARM"/>
    <property type="match status" value="3"/>
</dbReference>
<evidence type="ECO:0000313" key="4">
    <source>
        <dbReference type="Proteomes" id="UP000036987"/>
    </source>
</evidence>
<dbReference type="Proteomes" id="UP000036987">
    <property type="component" value="Unassembled WGS sequence"/>
</dbReference>
<accession>A0A0K9NK27</accession>
<keyword evidence="4" id="KW-1185">Reference proteome</keyword>
<gene>
    <name evidence="3" type="ORF">ZOSMA_89G00540</name>
</gene>
<dbReference type="PANTHER" id="PTHR46043">
    <property type="entry name" value="ARM REPEAT SUPERFAMILY PROTEIN"/>
    <property type="match status" value="1"/>
</dbReference>
<evidence type="ECO:0000259" key="2">
    <source>
        <dbReference type="Pfam" id="PF23005"/>
    </source>
</evidence>
<dbReference type="InterPro" id="IPR000225">
    <property type="entry name" value="Armadillo"/>
</dbReference>
<dbReference type="Gene3D" id="1.25.10.10">
    <property type="entry name" value="Leucine-rich Repeat Variant"/>
    <property type="match status" value="3"/>
</dbReference>